<dbReference type="Proteomes" id="UP000030816">
    <property type="component" value="Unassembled WGS sequence"/>
</dbReference>
<reference evidence="3 4" key="1">
    <citation type="journal article" date="2014" name="Proc. Natl. Acad. Sci. U.S.A.">
        <title>Trajectory and genomic determinants of fungal-pathogen speciation and host adaptation.</title>
        <authorList>
            <person name="Hu X."/>
            <person name="Xiao G."/>
            <person name="Zheng P."/>
            <person name="Shang Y."/>
            <person name="Su Y."/>
            <person name="Zhang X."/>
            <person name="Liu X."/>
            <person name="Zhan S."/>
            <person name="St Leger R.J."/>
            <person name="Wang C."/>
        </authorList>
    </citation>
    <scope>NUCLEOTIDE SEQUENCE [LARGE SCALE GENOMIC DNA]</scope>
    <source>
        <strain evidence="3 4">ARSEF 1941</strain>
    </source>
</reference>
<name>A0A0B2WYT8_METAS</name>
<gene>
    <name evidence="3" type="ORF">MAM_00448</name>
</gene>
<evidence type="ECO:0000313" key="4">
    <source>
        <dbReference type="Proteomes" id="UP000030816"/>
    </source>
</evidence>
<dbReference type="OrthoDB" id="4940439at2759"/>
<dbReference type="GO" id="GO:0046983">
    <property type="term" value="F:protein dimerization activity"/>
    <property type="evidence" value="ECO:0007669"/>
    <property type="project" value="InterPro"/>
</dbReference>
<evidence type="ECO:0000256" key="1">
    <source>
        <dbReference type="SAM" id="MobiDB-lite"/>
    </source>
</evidence>
<dbReference type="RefSeq" id="XP_040682512.1">
    <property type="nucleotide sequence ID" value="XM_040819247.1"/>
</dbReference>
<dbReference type="SUPFAM" id="SSF47459">
    <property type="entry name" value="HLH, helix-loop-helix DNA-binding domain"/>
    <property type="match status" value="1"/>
</dbReference>
<accession>A0A0B2WYT8</accession>
<comment type="caution">
    <text evidence="3">The sequence shown here is derived from an EMBL/GenBank/DDBJ whole genome shotgun (WGS) entry which is preliminary data.</text>
</comment>
<dbReference type="InterPro" id="IPR011598">
    <property type="entry name" value="bHLH_dom"/>
</dbReference>
<keyword evidence="4" id="KW-1185">Reference proteome</keyword>
<feature type="domain" description="BHLH" evidence="2">
    <location>
        <begin position="183"/>
        <end position="248"/>
    </location>
</feature>
<dbReference type="PROSITE" id="PS50888">
    <property type="entry name" value="BHLH"/>
    <property type="match status" value="1"/>
</dbReference>
<feature type="region of interest" description="Disordered" evidence="1">
    <location>
        <begin position="84"/>
        <end position="176"/>
    </location>
</feature>
<protein>
    <submittedName>
        <fullName evidence="3">Helix-loop-helix DNA-binding domain protein</fullName>
    </submittedName>
</protein>
<proteinExistence type="predicted"/>
<organism evidence="3 4">
    <name type="scientific">Metarhizium album (strain ARSEF 1941)</name>
    <dbReference type="NCBI Taxonomy" id="1081103"/>
    <lineage>
        <taxon>Eukaryota</taxon>
        <taxon>Fungi</taxon>
        <taxon>Dikarya</taxon>
        <taxon>Ascomycota</taxon>
        <taxon>Pezizomycotina</taxon>
        <taxon>Sordariomycetes</taxon>
        <taxon>Hypocreomycetidae</taxon>
        <taxon>Hypocreales</taxon>
        <taxon>Clavicipitaceae</taxon>
        <taxon>Metarhizium</taxon>
    </lineage>
</organism>
<dbReference type="AlphaFoldDB" id="A0A0B2WYT8"/>
<sequence length="268" mass="30135">MHDASLIWLGDACEWSNLSAKNPYQPHEAYAWTPISGYNLLNDFKNGPCANMHEASPEFGQETNELTDVPNPCLPADAPFQLTSRYESSPFPKHDDAAHSETALPLKPRQEETCGPSDDPMHCSDGQQAGSMSTAADPAERSLTRVRRHIRHRKRKARDTKSEDDEEASNNGLAADETNRSELLRCYHNQVERNYRSRLNNEFQLLLNTLVDCTDERDLVSAGFTGAGTRNQSKGATLRLARRKLLALHTENRLLNNQLMAMRCAWAK</sequence>
<dbReference type="EMBL" id="AZHE01000001">
    <property type="protein sequence ID" value="KHO01447.1"/>
    <property type="molecule type" value="Genomic_DNA"/>
</dbReference>
<evidence type="ECO:0000259" key="2">
    <source>
        <dbReference type="PROSITE" id="PS50888"/>
    </source>
</evidence>
<evidence type="ECO:0000313" key="3">
    <source>
        <dbReference type="EMBL" id="KHO01447.1"/>
    </source>
</evidence>
<dbReference type="STRING" id="1081103.A0A0B2WYT8"/>
<dbReference type="SMART" id="SM00353">
    <property type="entry name" value="HLH"/>
    <property type="match status" value="1"/>
</dbReference>
<dbReference type="HOGENOM" id="CLU_1038582_0_0_1"/>
<dbReference type="InterPro" id="IPR036638">
    <property type="entry name" value="HLH_DNA-bd_sf"/>
</dbReference>
<feature type="compositionally biased region" description="Basic residues" evidence="1">
    <location>
        <begin position="144"/>
        <end position="158"/>
    </location>
</feature>
<dbReference type="GO" id="GO:0003677">
    <property type="term" value="F:DNA binding"/>
    <property type="evidence" value="ECO:0007669"/>
    <property type="project" value="UniProtKB-KW"/>
</dbReference>
<dbReference type="Pfam" id="PF00010">
    <property type="entry name" value="HLH"/>
    <property type="match status" value="1"/>
</dbReference>
<feature type="compositionally biased region" description="Polar residues" evidence="1">
    <location>
        <begin position="125"/>
        <end position="134"/>
    </location>
</feature>
<keyword evidence="3" id="KW-0238">DNA-binding</keyword>
<dbReference type="GeneID" id="63734903"/>
<dbReference type="Gene3D" id="4.10.280.10">
    <property type="entry name" value="Helix-loop-helix DNA-binding domain"/>
    <property type="match status" value="1"/>
</dbReference>